<dbReference type="GO" id="GO:0016209">
    <property type="term" value="F:antioxidant activity"/>
    <property type="evidence" value="ECO:0007669"/>
    <property type="project" value="InterPro"/>
</dbReference>
<dbReference type="Proteomes" id="UP000186720">
    <property type="component" value="Unassembled WGS sequence"/>
</dbReference>
<dbReference type="GO" id="GO:0016491">
    <property type="term" value="F:oxidoreductase activity"/>
    <property type="evidence" value="ECO:0007669"/>
    <property type="project" value="InterPro"/>
</dbReference>
<evidence type="ECO:0000313" key="2">
    <source>
        <dbReference type="EMBL" id="OKS87392.1"/>
    </source>
</evidence>
<sequence length="243" mass="27364">MKQFLLALICLVTIKASGQDTTKHLTQQSSLRVRLDTNKLVYNEQGKALRYYQYEKLINTGDYTITYNGSPADPATKSTLKKLTDQERNSRYETVKKFMVVKSPLLQENMQLSITPLTPTIKPAELENKVIVLIFWSAECPPCTESFASLNEFLKQIHNPEDLVILAITPDDQKAADAKLKEKPLLYAQLLSNGLSIMNAYQLNNYPTFVVADKSRIIRYAVTGSGPLTLPMLKSTIKAVLFQ</sequence>
<dbReference type="InterPro" id="IPR036249">
    <property type="entry name" value="Thioredoxin-like_sf"/>
</dbReference>
<name>A0A1Q6A090_9SPHI</name>
<dbReference type="STRING" id="1302689.RG47T_2853"/>
<dbReference type="InterPro" id="IPR013766">
    <property type="entry name" value="Thioredoxin_domain"/>
</dbReference>
<dbReference type="PROSITE" id="PS51352">
    <property type="entry name" value="THIOREDOXIN_2"/>
    <property type="match status" value="1"/>
</dbReference>
<dbReference type="PANTHER" id="PTHR42852">
    <property type="entry name" value="THIOL:DISULFIDE INTERCHANGE PROTEIN DSBE"/>
    <property type="match status" value="1"/>
</dbReference>
<evidence type="ECO:0000313" key="3">
    <source>
        <dbReference type="Proteomes" id="UP000186720"/>
    </source>
</evidence>
<feature type="domain" description="Thioredoxin" evidence="1">
    <location>
        <begin position="69"/>
        <end position="242"/>
    </location>
</feature>
<evidence type="ECO:0000259" key="1">
    <source>
        <dbReference type="PROSITE" id="PS51352"/>
    </source>
</evidence>
<dbReference type="InterPro" id="IPR000866">
    <property type="entry name" value="AhpC/TSA"/>
</dbReference>
<dbReference type="AlphaFoldDB" id="A0A1Q6A090"/>
<keyword evidence="3" id="KW-1185">Reference proteome</keyword>
<dbReference type="RefSeq" id="WP_074490015.1">
    <property type="nucleotide sequence ID" value="NZ_FPAM01000018.1"/>
</dbReference>
<dbReference type="Gene3D" id="3.40.30.10">
    <property type="entry name" value="Glutaredoxin"/>
    <property type="match status" value="1"/>
</dbReference>
<protein>
    <recommendedName>
        <fullName evidence="1">Thioredoxin domain-containing protein</fullName>
    </recommendedName>
</protein>
<reference evidence="2 3" key="1">
    <citation type="submission" date="2016-11" db="EMBL/GenBank/DDBJ databases">
        <title>Whole Genome Sequencing of Mucilaginibacter polytrichastri RG4-7(T) isolated from the moss sample.</title>
        <authorList>
            <person name="Li Y."/>
        </authorList>
    </citation>
    <scope>NUCLEOTIDE SEQUENCE [LARGE SCALE GENOMIC DNA]</scope>
    <source>
        <strain evidence="2 3">RG4-7</strain>
    </source>
</reference>
<dbReference type="CDD" id="cd02966">
    <property type="entry name" value="TlpA_like_family"/>
    <property type="match status" value="1"/>
</dbReference>
<dbReference type="EMBL" id="MPPL01000001">
    <property type="protein sequence ID" value="OKS87392.1"/>
    <property type="molecule type" value="Genomic_DNA"/>
</dbReference>
<dbReference type="Pfam" id="PF00578">
    <property type="entry name" value="AhpC-TSA"/>
    <property type="match status" value="1"/>
</dbReference>
<dbReference type="OrthoDB" id="9815205at2"/>
<dbReference type="InterPro" id="IPR050553">
    <property type="entry name" value="Thioredoxin_ResA/DsbE_sf"/>
</dbReference>
<dbReference type="SUPFAM" id="SSF52833">
    <property type="entry name" value="Thioredoxin-like"/>
    <property type="match status" value="1"/>
</dbReference>
<accession>A0A1Q6A090</accession>
<gene>
    <name evidence="2" type="ORF">RG47T_2853</name>
</gene>
<comment type="caution">
    <text evidence="2">The sequence shown here is derived from an EMBL/GenBank/DDBJ whole genome shotgun (WGS) entry which is preliminary data.</text>
</comment>
<proteinExistence type="predicted"/>
<organism evidence="2 3">
    <name type="scientific">Mucilaginibacter polytrichastri</name>
    <dbReference type="NCBI Taxonomy" id="1302689"/>
    <lineage>
        <taxon>Bacteria</taxon>
        <taxon>Pseudomonadati</taxon>
        <taxon>Bacteroidota</taxon>
        <taxon>Sphingobacteriia</taxon>
        <taxon>Sphingobacteriales</taxon>
        <taxon>Sphingobacteriaceae</taxon>
        <taxon>Mucilaginibacter</taxon>
    </lineage>
</organism>
<dbReference type="PANTHER" id="PTHR42852:SF17">
    <property type="entry name" value="THIOREDOXIN-LIKE PROTEIN HI_1115"/>
    <property type="match status" value="1"/>
</dbReference>